<dbReference type="EMBL" id="CP048988">
    <property type="protein sequence ID" value="QID79698.1"/>
    <property type="molecule type" value="Genomic_DNA"/>
</dbReference>
<feature type="domain" description="Methionyl/Leucyl tRNA synthetase" evidence="11">
    <location>
        <begin position="17"/>
        <end position="403"/>
    </location>
</feature>
<dbReference type="PROSITE" id="PS00178">
    <property type="entry name" value="AA_TRNA_LIGASE_I"/>
    <property type="match status" value="1"/>
</dbReference>
<dbReference type="Proteomes" id="UP000501346">
    <property type="component" value="Chromosome ScVII"/>
</dbReference>
<evidence type="ECO:0000313" key="13">
    <source>
        <dbReference type="Proteomes" id="UP000501346"/>
    </source>
</evidence>
<evidence type="ECO:0000256" key="10">
    <source>
        <dbReference type="RuleBase" id="RU363039"/>
    </source>
</evidence>
<dbReference type="InterPro" id="IPR033911">
    <property type="entry name" value="MetRS_core"/>
</dbReference>
<dbReference type="InterPro" id="IPR014758">
    <property type="entry name" value="Met-tRNA_synth"/>
</dbReference>
<dbReference type="OrthoDB" id="24670at2759"/>
<evidence type="ECO:0000256" key="1">
    <source>
        <dbReference type="ARBA" id="ARBA00005594"/>
    </source>
</evidence>
<dbReference type="PRINTS" id="PR01041">
    <property type="entry name" value="TRNASYNTHMET"/>
</dbReference>
<sequence length="575" mass="66654">MQCRSIVHRLYSKVSHVTTPIFYPNAKPHLGHLYSNLLSDVYHRWQLFKGNLSFFTTGTDEHGLKIQCASESNGFDQPKKFVDKLYPEFVQLDKIYGINYTRFIRTTDPDHIENVVKLWELCLKNGYIYMGEHKGWYSISDETFYPESKVIKDPKNDGKYLNTESKNEVVYQSETNYFFRLSLFNKKIVDHIRKNPDFIFPASKRDQILKELETGGTLPDLSISRPSARLKWGIPTPNDPSQKVYVWFDALCNYLSSIGGIPSILSDATEVVSRHYSDKSNVKGQLLIPYPKEVQRNTIHVIGKDIAKFHTVYWPSFLLAAGLPLPRQIVVHGHWLCNGMKMSKSLGNVVDPIDMARYYGADIVRWFLLENSKLEEDGDFQEAKLYETRELLVSKWGNLINRCCGSKSNIERAVMKFSDKANFQFQEIFQNEPIVSERIENLAKLLNKSQEVFDEKIAIFQYPQLLRHVWSIINDANTLVQNSRPWERELDQQDTIIFLAMETSRILSILCQSIIPSLSQSFLDRIDVSKEKRTINYARLGSDKTYGKQSNKKGREVPLKKIPFRLPEEQTNMRS</sequence>
<dbReference type="GO" id="GO:0006431">
    <property type="term" value="P:methionyl-tRNA aminoacylation"/>
    <property type="evidence" value="ECO:0007669"/>
    <property type="project" value="InterPro"/>
</dbReference>
<dbReference type="NCBIfam" id="TIGR00398">
    <property type="entry name" value="metG"/>
    <property type="match status" value="1"/>
</dbReference>
<dbReference type="EC" id="6.1.1.10" evidence="2"/>
<keyword evidence="3 10" id="KW-0436">Ligase</keyword>
<dbReference type="SUPFAM" id="SSF52374">
    <property type="entry name" value="Nucleotidylyl transferase"/>
    <property type="match status" value="1"/>
</dbReference>
<dbReference type="InterPro" id="IPR009080">
    <property type="entry name" value="tRNAsynth_Ia_anticodon-bd"/>
</dbReference>
<keyword evidence="6 10" id="KW-0648">Protein biosynthesis</keyword>
<comment type="similarity">
    <text evidence="1 10">Belongs to the class-I aminoacyl-tRNA synthetase family.</text>
</comment>
<dbReference type="InterPro" id="IPR015413">
    <property type="entry name" value="Methionyl/Leucyl_tRNA_Synth"/>
</dbReference>
<dbReference type="InterPro" id="IPR014729">
    <property type="entry name" value="Rossmann-like_a/b/a_fold"/>
</dbReference>
<organism evidence="12 13">
    <name type="scientific">Saccharomyces pastorianus</name>
    <name type="common">Lager yeast</name>
    <name type="synonym">Saccharomyces cerevisiae x Saccharomyces eubayanus</name>
    <dbReference type="NCBI Taxonomy" id="27292"/>
    <lineage>
        <taxon>Eukaryota</taxon>
        <taxon>Fungi</taxon>
        <taxon>Dikarya</taxon>
        <taxon>Ascomycota</taxon>
        <taxon>Saccharomycotina</taxon>
        <taxon>Saccharomycetes</taxon>
        <taxon>Saccharomycetales</taxon>
        <taxon>Saccharomycetaceae</taxon>
        <taxon>Saccharomyces</taxon>
    </lineage>
</organism>
<dbReference type="Gene3D" id="3.40.50.620">
    <property type="entry name" value="HUPs"/>
    <property type="match status" value="1"/>
</dbReference>
<evidence type="ECO:0000256" key="9">
    <source>
        <dbReference type="ARBA" id="ARBA00030904"/>
    </source>
</evidence>
<evidence type="ECO:0000256" key="5">
    <source>
        <dbReference type="ARBA" id="ARBA00022840"/>
    </source>
</evidence>
<dbReference type="PANTHER" id="PTHR43326:SF1">
    <property type="entry name" value="METHIONINE--TRNA LIGASE, MITOCHONDRIAL"/>
    <property type="match status" value="1"/>
</dbReference>
<name>A0A6C1DRN4_SACPS</name>
<keyword evidence="13" id="KW-1185">Reference proteome</keyword>
<dbReference type="GO" id="GO:0005524">
    <property type="term" value="F:ATP binding"/>
    <property type="evidence" value="ECO:0007669"/>
    <property type="project" value="UniProtKB-KW"/>
</dbReference>
<dbReference type="PANTHER" id="PTHR43326">
    <property type="entry name" value="METHIONYL-TRNA SYNTHETASE"/>
    <property type="match status" value="1"/>
</dbReference>
<dbReference type="CDD" id="cd00814">
    <property type="entry name" value="MetRS_core"/>
    <property type="match status" value="1"/>
</dbReference>
<proteinExistence type="inferred from homology"/>
<evidence type="ECO:0000256" key="3">
    <source>
        <dbReference type="ARBA" id="ARBA00022598"/>
    </source>
</evidence>
<keyword evidence="4 10" id="KW-0547">Nucleotide-binding</keyword>
<evidence type="ECO:0000256" key="4">
    <source>
        <dbReference type="ARBA" id="ARBA00022741"/>
    </source>
</evidence>
<accession>A0A6C1DRN4</accession>
<dbReference type="AlphaFoldDB" id="A0A6C1DRN4"/>
<evidence type="ECO:0000259" key="11">
    <source>
        <dbReference type="Pfam" id="PF09334"/>
    </source>
</evidence>
<evidence type="ECO:0000256" key="8">
    <source>
        <dbReference type="ARBA" id="ARBA00026124"/>
    </source>
</evidence>
<dbReference type="FunFam" id="2.170.220.10:FF:000002">
    <property type="entry name" value="Methionine--tRNA ligase"/>
    <property type="match status" value="1"/>
</dbReference>
<dbReference type="InterPro" id="IPR023457">
    <property type="entry name" value="Met-tRNA_synth_2"/>
</dbReference>
<evidence type="ECO:0000313" key="12">
    <source>
        <dbReference type="EMBL" id="QID79698.1"/>
    </source>
</evidence>
<dbReference type="FunFam" id="1.10.730.10:FF:000063">
    <property type="entry name" value="Mitochondrial methionyl-tRNA synthetase"/>
    <property type="match status" value="1"/>
</dbReference>
<dbReference type="InterPro" id="IPR001412">
    <property type="entry name" value="aa-tRNA-synth_I_CS"/>
</dbReference>
<dbReference type="Pfam" id="PF09334">
    <property type="entry name" value="tRNA-synt_1g"/>
    <property type="match status" value="1"/>
</dbReference>
<evidence type="ECO:0000256" key="7">
    <source>
        <dbReference type="ARBA" id="ARBA00023146"/>
    </source>
</evidence>
<keyword evidence="7 10" id="KW-0030">Aminoacyl-tRNA synthetase</keyword>
<protein>
    <recommendedName>
        <fullName evidence="8">Methionine--tRNA ligase, mitochondrial</fullName>
        <ecNumber evidence="2">6.1.1.10</ecNumber>
    </recommendedName>
    <alternativeName>
        <fullName evidence="9">Methionyl-tRNA synthetase</fullName>
    </alternativeName>
</protein>
<dbReference type="SUPFAM" id="SSF47323">
    <property type="entry name" value="Anticodon-binding domain of a subclass of class I aminoacyl-tRNA synthetases"/>
    <property type="match status" value="1"/>
</dbReference>
<keyword evidence="5 10" id="KW-0067">ATP-binding</keyword>
<dbReference type="Gene3D" id="2.170.220.10">
    <property type="match status" value="1"/>
</dbReference>
<gene>
    <name evidence="12" type="primary">MSM1_1</name>
    <name evidence="12" type="ORF">GRS66_001986</name>
</gene>
<dbReference type="GO" id="GO:0004825">
    <property type="term" value="F:methionine-tRNA ligase activity"/>
    <property type="evidence" value="ECO:0007669"/>
    <property type="project" value="UniProtKB-EC"/>
</dbReference>
<dbReference type="Gene3D" id="1.10.730.10">
    <property type="entry name" value="Isoleucyl-tRNA Synthetase, Domain 1"/>
    <property type="match status" value="1"/>
</dbReference>
<evidence type="ECO:0000256" key="6">
    <source>
        <dbReference type="ARBA" id="ARBA00022917"/>
    </source>
</evidence>
<reference evidence="12 13" key="1">
    <citation type="journal article" date="2019" name="BMC Genomics">
        <title>Chromosome level assembly and comparative genome analysis confirm lager-brewing yeasts originated from a single hybridization.</title>
        <authorList>
            <person name="Salazar A.N."/>
            <person name="Gorter de Vries A.R."/>
            <person name="van den Broek M."/>
            <person name="Brouwers N."/>
            <person name="de la Torre Cortes P."/>
            <person name="Kuijpers N.G.A."/>
            <person name="Daran J.G."/>
            <person name="Abeel T."/>
        </authorList>
    </citation>
    <scope>NUCLEOTIDE SEQUENCE [LARGE SCALE GENOMIC DNA]</scope>
    <source>
        <strain evidence="12 13">CBS 1483</strain>
    </source>
</reference>
<evidence type="ECO:0000256" key="2">
    <source>
        <dbReference type="ARBA" id="ARBA00012838"/>
    </source>
</evidence>